<name>A0A6H0TPW2_BACTU</name>
<sequence length="162" mass="18535">MFNVGWWNNITPQNLTYTSSATANNIQLDENKNAVIDLSFGLGGYIGDYKTYEKPNRYIEIELPRGVTFAGEDRVLREDKTAGYYYVTAGIYYYGSSINIEMNKNSNVGRILLQKQELNYYYLHFDISNIKLNVDTSVYKEDYLTFKVGGNTLTASKQIPRG</sequence>
<evidence type="ECO:0000313" key="2">
    <source>
        <dbReference type="Proteomes" id="UP000501374"/>
    </source>
</evidence>
<protein>
    <submittedName>
        <fullName evidence="1">Uncharacterized protein</fullName>
    </submittedName>
</protein>
<reference evidence="2" key="1">
    <citation type="submission" date="2019-02" db="EMBL/GenBank/DDBJ databases">
        <title>Structural and Functional analysis of Lanthipeptide from Bacillus thuringiensis serovar andalousiensis B23193.</title>
        <authorList>
            <person name="Andreeva J.V."/>
            <person name="Grigoreva A."/>
        </authorList>
    </citation>
    <scope>NUCLEOTIDE SEQUENCE [LARGE SCALE GENOMIC DNA]</scope>
    <source>
        <strain evidence="2">B23193</strain>
    </source>
</reference>
<evidence type="ECO:0000313" key="1">
    <source>
        <dbReference type="EMBL" id="QIW22593.1"/>
    </source>
</evidence>
<accession>A0A6H0TPW2</accession>
<dbReference type="Proteomes" id="UP000501374">
    <property type="component" value="Chromosome"/>
</dbReference>
<dbReference type="AlphaFoldDB" id="A0A6H0TPW2"/>
<organism evidence="1 2">
    <name type="scientific">Bacillus thuringiensis serovar andalousiensis</name>
    <dbReference type="NCBI Taxonomy" id="257985"/>
    <lineage>
        <taxon>Bacteria</taxon>
        <taxon>Bacillati</taxon>
        <taxon>Bacillota</taxon>
        <taxon>Bacilli</taxon>
        <taxon>Bacillales</taxon>
        <taxon>Bacillaceae</taxon>
        <taxon>Bacillus</taxon>
        <taxon>Bacillus cereus group</taxon>
    </lineage>
</organism>
<proteinExistence type="predicted"/>
<dbReference type="EMBL" id="CP035727">
    <property type="protein sequence ID" value="QIW22593.1"/>
    <property type="molecule type" value="Genomic_DNA"/>
</dbReference>
<gene>
    <name evidence="1" type="ORF">EVG22_15270</name>
</gene>